<dbReference type="Gene3D" id="1.20.1070.10">
    <property type="entry name" value="Rhodopsin 7-helix transmembrane proteins"/>
    <property type="match status" value="1"/>
</dbReference>
<feature type="transmembrane region" description="Helical" evidence="8">
    <location>
        <begin position="156"/>
        <end position="178"/>
    </location>
</feature>
<accession>A0A0K0PUF8</accession>
<dbReference type="GO" id="GO:0004930">
    <property type="term" value="F:G protein-coupled receptor activity"/>
    <property type="evidence" value="ECO:0007669"/>
    <property type="project" value="UniProtKB-KW"/>
</dbReference>
<evidence type="ECO:0000256" key="1">
    <source>
        <dbReference type="ARBA" id="ARBA00004651"/>
    </source>
</evidence>
<dbReference type="GO" id="GO:0032870">
    <property type="term" value="P:cellular response to hormone stimulus"/>
    <property type="evidence" value="ECO:0007669"/>
    <property type="project" value="TreeGrafter"/>
</dbReference>
<organism evidence="10">
    <name type="scientific">Platynereis dumerilii</name>
    <name type="common">Dumeril's clam worm</name>
    <dbReference type="NCBI Taxonomy" id="6359"/>
    <lineage>
        <taxon>Eukaryota</taxon>
        <taxon>Metazoa</taxon>
        <taxon>Spiralia</taxon>
        <taxon>Lophotrochozoa</taxon>
        <taxon>Annelida</taxon>
        <taxon>Polychaeta</taxon>
        <taxon>Errantia</taxon>
        <taxon>Phyllodocida</taxon>
        <taxon>Nereididae</taxon>
        <taxon>Platynereis</taxon>
    </lineage>
</organism>
<dbReference type="GO" id="GO:0042277">
    <property type="term" value="F:peptide binding"/>
    <property type="evidence" value="ECO:0007669"/>
    <property type="project" value="TreeGrafter"/>
</dbReference>
<dbReference type="InterPro" id="IPR017452">
    <property type="entry name" value="GPCR_Rhodpsn_7TM"/>
</dbReference>
<feature type="transmembrane region" description="Helical" evidence="8">
    <location>
        <begin position="205"/>
        <end position="231"/>
    </location>
</feature>
<keyword evidence="7" id="KW-0297">G-protein coupled receptor</keyword>
<dbReference type="PROSITE" id="PS50262">
    <property type="entry name" value="G_PROTEIN_RECEP_F1_2"/>
    <property type="match status" value="1"/>
</dbReference>
<sequence length="430" mass="47808">MSDVTSSSLSGAGTMVTSSPGNVTDADLNSNVNDAAFNKDIRIIALYVLITTGTIGGLLVFAWLWHNRRRKSRVNALILHVAVADLFVILGACLIQLIWEHDRNWALGEAVCRIVKFIQSFAMSSSNYMVVVLSLDRHQAIRSPLREPFPVWKMTLTAWLCAAFVSSPQLIVFRTNFISDPSSPFYNMTLCESIWRERPRVERQAYIVFVDVVVFILPFIILVLCYVRIFLKIAEKADEGRSNKKQTIKPGKVHLQSTPSSSLPKAKIKTLKMTVVMVLAFIICGMPYPILELIYSFGDHKNVSAALAAVLGSMAVANSAGNPYVFLLFNANWACLRRVFLALCPCCARRFEPSPSTRSDYTLNRSDYTTMNTEMSRSHISRFGSNQAPVEMSVKNKIAGQKAVKNPSANYTLISGEENGKDAANKNCKL</sequence>
<evidence type="ECO:0000256" key="8">
    <source>
        <dbReference type="SAM" id="Phobius"/>
    </source>
</evidence>
<feature type="transmembrane region" description="Helical" evidence="8">
    <location>
        <begin position="77"/>
        <end position="99"/>
    </location>
</feature>
<dbReference type="EMBL" id="KP293970">
    <property type="protein sequence ID" value="AKQ63024.1"/>
    <property type="molecule type" value="mRNA"/>
</dbReference>
<evidence type="ECO:0000256" key="3">
    <source>
        <dbReference type="ARBA" id="ARBA00022692"/>
    </source>
</evidence>
<dbReference type="SMART" id="SM01381">
    <property type="entry name" value="7TM_GPCR_Srsx"/>
    <property type="match status" value="1"/>
</dbReference>
<dbReference type="PRINTS" id="PR00237">
    <property type="entry name" value="GPCRRHODOPSN"/>
</dbReference>
<dbReference type="PANTHER" id="PTHR24241:SF83">
    <property type="entry name" value="G-PROTEIN COUPLED RECEPTOR 150-RELATED"/>
    <property type="match status" value="1"/>
</dbReference>
<keyword evidence="6 7" id="KW-0675">Receptor</keyword>
<feature type="transmembrane region" description="Helical" evidence="8">
    <location>
        <begin position="44"/>
        <end position="65"/>
    </location>
</feature>
<dbReference type="GO" id="GO:0005886">
    <property type="term" value="C:plasma membrane"/>
    <property type="evidence" value="ECO:0007669"/>
    <property type="project" value="UniProtKB-SubCell"/>
</dbReference>
<evidence type="ECO:0000256" key="7">
    <source>
        <dbReference type="RuleBase" id="RU000688"/>
    </source>
</evidence>
<evidence type="ECO:0000256" key="2">
    <source>
        <dbReference type="ARBA" id="ARBA00022475"/>
    </source>
</evidence>
<name>A0A0K0PUF8_PLADU</name>
<evidence type="ECO:0000256" key="6">
    <source>
        <dbReference type="ARBA" id="ARBA00023170"/>
    </source>
</evidence>
<dbReference type="SUPFAM" id="SSF81321">
    <property type="entry name" value="Family A G protein-coupled receptor-like"/>
    <property type="match status" value="1"/>
</dbReference>
<evidence type="ECO:0000259" key="9">
    <source>
        <dbReference type="PROSITE" id="PS50262"/>
    </source>
</evidence>
<feature type="transmembrane region" description="Helical" evidence="8">
    <location>
        <begin position="271"/>
        <end position="291"/>
    </location>
</feature>
<feature type="domain" description="G-protein coupled receptors family 1 profile" evidence="9">
    <location>
        <begin position="56"/>
        <end position="326"/>
    </location>
</feature>
<reference evidence="10" key="1">
    <citation type="journal article" date="2015" name="Cell Rep.">
        <title>Large-Scale Combinatorial Deorphanization of Platynereis Neuropeptide GPCRs.</title>
        <authorList>
            <person name="Bauknecht P.M."/>
            <person name="Jekely G."/>
        </authorList>
    </citation>
    <scope>NUCLEOTIDE SEQUENCE</scope>
</reference>
<keyword evidence="7" id="KW-0807">Transducer</keyword>
<dbReference type="PANTHER" id="PTHR24241">
    <property type="entry name" value="NEUROPEPTIDE RECEPTOR-RELATED G-PROTEIN COUPLED RECEPTOR"/>
    <property type="match status" value="1"/>
</dbReference>
<evidence type="ECO:0000256" key="4">
    <source>
        <dbReference type="ARBA" id="ARBA00022989"/>
    </source>
</evidence>
<dbReference type="Pfam" id="PF00001">
    <property type="entry name" value="7tm_1"/>
    <property type="match status" value="1"/>
</dbReference>
<comment type="subcellular location">
    <subcellularLocation>
        <location evidence="1">Cell membrane</location>
        <topology evidence="1">Multi-pass membrane protein</topology>
    </subcellularLocation>
</comment>
<keyword evidence="2" id="KW-1003">Cell membrane</keyword>
<feature type="transmembrane region" description="Helical" evidence="8">
    <location>
        <begin position="303"/>
        <end position="329"/>
    </location>
</feature>
<dbReference type="InterPro" id="IPR000276">
    <property type="entry name" value="GPCR_Rhodpsn"/>
</dbReference>
<keyword evidence="3 7" id="KW-0812">Transmembrane</keyword>
<protein>
    <submittedName>
        <fullName evidence="10">Orphan G-protein coupled receptor 27</fullName>
    </submittedName>
</protein>
<feature type="transmembrane region" description="Helical" evidence="8">
    <location>
        <begin position="114"/>
        <end position="135"/>
    </location>
</feature>
<dbReference type="PROSITE" id="PS00237">
    <property type="entry name" value="G_PROTEIN_RECEP_F1_1"/>
    <property type="match status" value="1"/>
</dbReference>
<evidence type="ECO:0000313" key="10">
    <source>
        <dbReference type="EMBL" id="AKQ63024.1"/>
    </source>
</evidence>
<keyword evidence="4 8" id="KW-1133">Transmembrane helix</keyword>
<keyword evidence="5 8" id="KW-0472">Membrane</keyword>
<comment type="similarity">
    <text evidence="7">Belongs to the G-protein coupled receptor 1 family.</text>
</comment>
<proteinExistence type="evidence at transcript level"/>
<dbReference type="AlphaFoldDB" id="A0A0K0PUF8"/>
<evidence type="ECO:0000256" key="5">
    <source>
        <dbReference type="ARBA" id="ARBA00023136"/>
    </source>
</evidence>